<reference evidence="2 3" key="1">
    <citation type="submission" date="2023-02" db="EMBL/GenBank/DDBJ databases">
        <title>LHISI_Scaffold_Assembly.</title>
        <authorList>
            <person name="Stuart O.P."/>
            <person name="Cleave R."/>
            <person name="Magrath M.J.L."/>
            <person name="Mikheyev A.S."/>
        </authorList>
    </citation>
    <scope>NUCLEOTIDE SEQUENCE [LARGE SCALE GENOMIC DNA]</scope>
    <source>
        <strain evidence="2">Daus_M_001</strain>
        <tissue evidence="2">Leg muscle</tissue>
    </source>
</reference>
<evidence type="ECO:0000313" key="3">
    <source>
        <dbReference type="Proteomes" id="UP001159363"/>
    </source>
</evidence>
<dbReference type="EMBL" id="JARBHB010000002">
    <property type="protein sequence ID" value="KAJ8894408.1"/>
    <property type="molecule type" value="Genomic_DNA"/>
</dbReference>
<proteinExistence type="predicted"/>
<evidence type="ECO:0000256" key="1">
    <source>
        <dbReference type="SAM" id="MobiDB-lite"/>
    </source>
</evidence>
<feature type="compositionally biased region" description="Basic and acidic residues" evidence="1">
    <location>
        <begin position="19"/>
        <end position="36"/>
    </location>
</feature>
<organism evidence="2 3">
    <name type="scientific">Dryococelus australis</name>
    <dbReference type="NCBI Taxonomy" id="614101"/>
    <lineage>
        <taxon>Eukaryota</taxon>
        <taxon>Metazoa</taxon>
        <taxon>Ecdysozoa</taxon>
        <taxon>Arthropoda</taxon>
        <taxon>Hexapoda</taxon>
        <taxon>Insecta</taxon>
        <taxon>Pterygota</taxon>
        <taxon>Neoptera</taxon>
        <taxon>Polyneoptera</taxon>
        <taxon>Phasmatodea</taxon>
        <taxon>Verophasmatodea</taxon>
        <taxon>Anareolatae</taxon>
        <taxon>Phasmatidae</taxon>
        <taxon>Eurycanthinae</taxon>
        <taxon>Dryococelus</taxon>
    </lineage>
</organism>
<name>A0ABQ9ICK2_9NEOP</name>
<comment type="caution">
    <text evidence="2">The sequence shown here is derived from an EMBL/GenBank/DDBJ whole genome shotgun (WGS) entry which is preliminary data.</text>
</comment>
<keyword evidence="3" id="KW-1185">Reference proteome</keyword>
<gene>
    <name evidence="2" type="ORF">PR048_007059</name>
</gene>
<feature type="region of interest" description="Disordered" evidence="1">
    <location>
        <begin position="19"/>
        <end position="38"/>
    </location>
</feature>
<dbReference type="Proteomes" id="UP001159363">
    <property type="component" value="Chromosome 2"/>
</dbReference>
<evidence type="ECO:0000313" key="2">
    <source>
        <dbReference type="EMBL" id="KAJ8894408.1"/>
    </source>
</evidence>
<protein>
    <submittedName>
        <fullName evidence="2">Uncharacterized protein</fullName>
    </submittedName>
</protein>
<sequence>MKYKNIECHSAELSEEHLKELREASQNESADEKESPKPMLTLQNISKAMLLVSQLSDVAAEIDPVEHSHNFKRGLEELTRAVQRGTQGFAAKYEPENKPQFF</sequence>
<accession>A0ABQ9ICK2</accession>